<evidence type="ECO:0000313" key="17">
    <source>
        <dbReference type="Proteomes" id="UP001176210"/>
    </source>
</evidence>
<dbReference type="Gene3D" id="3.90.1170.40">
    <property type="entry name" value="Molybdopterin biosynthesis MoaE subunit"/>
    <property type="match status" value="1"/>
</dbReference>
<dbReference type="InterPro" id="IPR003448">
    <property type="entry name" value="Mopterin_biosynth_MoaE"/>
</dbReference>
<dbReference type="RefSeq" id="WP_126477759.1">
    <property type="nucleotide sequence ID" value="NZ_CP065960.1"/>
</dbReference>
<reference evidence="13" key="4">
    <citation type="journal article" date="2023" name="Vet. Microbiol.">
        <title>Emergence of livestock-associated Mammaliicoccus sciuri ST71 co-harbouring mecA and mecC genes in Brazil.</title>
        <authorList>
            <person name="de Moura G.S."/>
            <person name="de Carvalho E."/>
            <person name="Ramos Sanchez E.M."/>
            <person name="Sellera F.P."/>
            <person name="Marques M.F.S."/>
            <person name="Heinemann M.B."/>
            <person name="De Vliegher S."/>
            <person name="Souza F.N."/>
            <person name="Mota R.A."/>
        </authorList>
    </citation>
    <scope>NUCLEOTIDE SEQUENCE</scope>
    <source>
        <strain evidence="13">BR656</strain>
    </source>
</reference>
<dbReference type="Proteomes" id="UP000640299">
    <property type="component" value="Chromosome"/>
</dbReference>
<evidence type="ECO:0000256" key="11">
    <source>
        <dbReference type="ARBA" id="ARBA00032474"/>
    </source>
</evidence>
<dbReference type="PANTHER" id="PTHR23404">
    <property type="entry name" value="MOLYBDOPTERIN SYNTHASE RELATED"/>
    <property type="match status" value="1"/>
</dbReference>
<evidence type="ECO:0000256" key="9">
    <source>
        <dbReference type="ARBA" id="ARBA00030407"/>
    </source>
</evidence>
<evidence type="ECO:0000313" key="13">
    <source>
        <dbReference type="EMBL" id="MDL0116738.1"/>
    </source>
</evidence>
<evidence type="ECO:0000256" key="12">
    <source>
        <dbReference type="ARBA" id="ARBA00049878"/>
    </source>
</evidence>
<dbReference type="EMBL" id="JAPNQM010000002">
    <property type="protein sequence ID" value="MDL0116738.1"/>
    <property type="molecule type" value="Genomic_DNA"/>
</dbReference>
<evidence type="ECO:0000313" key="14">
    <source>
        <dbReference type="EMBL" id="QRN91850.1"/>
    </source>
</evidence>
<evidence type="ECO:0000256" key="7">
    <source>
        <dbReference type="ARBA" id="ARBA00026066"/>
    </source>
</evidence>
<evidence type="ECO:0000256" key="2">
    <source>
        <dbReference type="ARBA" id="ARBA00005426"/>
    </source>
</evidence>
<keyword evidence="6" id="KW-0501">Molybdenum cofactor biosynthesis</keyword>
<reference evidence="14" key="2">
    <citation type="submission" date="2021-02" db="EMBL/GenBank/DDBJ databases">
        <title>cfr and optrA-positive Staphylococcus spp.</title>
        <authorList>
            <person name="Chen L."/>
        </authorList>
    </citation>
    <scope>NUCLEOTIDE SEQUENCE</scope>
    <source>
        <strain evidence="14">GDQ20D70P</strain>
    </source>
</reference>
<gene>
    <name evidence="15" type="ORF">CD117_12120</name>
    <name evidence="14" type="ORF">JRU67_03295</name>
    <name evidence="13" type="ORF">OWO77_07100</name>
</gene>
<comment type="subunit">
    <text evidence="7">Heterotetramer of 2 MoaD subunits and 2 MoaE subunits. Also stable as homodimer. The enzyme changes between these two forms during catalysis.</text>
</comment>
<comment type="pathway">
    <text evidence="1">Cofactor biosynthesis; molybdopterin biosynthesis.</text>
</comment>
<evidence type="ECO:0000256" key="10">
    <source>
        <dbReference type="ARBA" id="ARBA00030781"/>
    </source>
</evidence>
<evidence type="ECO:0000256" key="6">
    <source>
        <dbReference type="ARBA" id="ARBA00023150"/>
    </source>
</evidence>
<evidence type="ECO:0000313" key="16">
    <source>
        <dbReference type="Proteomes" id="UP000274792"/>
    </source>
</evidence>
<dbReference type="EMBL" id="CP069389">
    <property type="protein sequence ID" value="QRN91850.1"/>
    <property type="molecule type" value="Genomic_DNA"/>
</dbReference>
<dbReference type="GO" id="GO:0006777">
    <property type="term" value="P:Mo-molybdopterin cofactor biosynthetic process"/>
    <property type="evidence" value="ECO:0007669"/>
    <property type="project" value="UniProtKB-KW"/>
</dbReference>
<evidence type="ECO:0000313" key="15">
    <source>
        <dbReference type="EMBL" id="RTX71311.1"/>
    </source>
</evidence>
<evidence type="ECO:0000256" key="3">
    <source>
        <dbReference type="ARBA" id="ARBA00011950"/>
    </source>
</evidence>
<dbReference type="CDD" id="cd00756">
    <property type="entry name" value="MoaE"/>
    <property type="match status" value="1"/>
</dbReference>
<comment type="catalytic activity">
    <reaction evidence="12">
        <text>2 [molybdopterin-synthase sulfur-carrier protein]-C-terminal-Gly-aminoethanethioate + cyclic pyranopterin phosphate + H2O = molybdopterin + 2 [molybdopterin-synthase sulfur-carrier protein]-C-terminal Gly-Gly + 2 H(+)</text>
        <dbReference type="Rhea" id="RHEA:26333"/>
        <dbReference type="Rhea" id="RHEA-COMP:12202"/>
        <dbReference type="Rhea" id="RHEA-COMP:19907"/>
        <dbReference type="ChEBI" id="CHEBI:15377"/>
        <dbReference type="ChEBI" id="CHEBI:15378"/>
        <dbReference type="ChEBI" id="CHEBI:58698"/>
        <dbReference type="ChEBI" id="CHEBI:59648"/>
        <dbReference type="ChEBI" id="CHEBI:90778"/>
        <dbReference type="ChEBI" id="CHEBI:232372"/>
        <dbReference type="EC" id="2.8.1.12"/>
    </reaction>
</comment>
<name>A0A7T4PSC7_MAMSC</name>
<dbReference type="SUPFAM" id="SSF54690">
    <property type="entry name" value="Molybdopterin synthase subunit MoaE"/>
    <property type="match status" value="1"/>
</dbReference>
<evidence type="ECO:0000256" key="8">
    <source>
        <dbReference type="ARBA" id="ARBA00029745"/>
    </source>
</evidence>
<keyword evidence="17" id="KW-1185">Reference proteome</keyword>
<dbReference type="GO" id="GO:0030366">
    <property type="term" value="F:molybdopterin synthase activity"/>
    <property type="evidence" value="ECO:0007669"/>
    <property type="project" value="UniProtKB-EC"/>
</dbReference>
<protein>
    <recommendedName>
        <fullName evidence="4">Molybdopterin synthase catalytic subunit</fullName>
        <ecNumber evidence="3">2.8.1.12</ecNumber>
    </recommendedName>
    <alternativeName>
        <fullName evidence="10">MPT synthase subunit 2</fullName>
    </alternativeName>
    <alternativeName>
        <fullName evidence="8">Molybdenum cofactor biosynthesis protein E</fullName>
    </alternativeName>
    <alternativeName>
        <fullName evidence="9">Molybdopterin-converting factor large subunit</fullName>
    </alternativeName>
    <alternativeName>
        <fullName evidence="11">Molybdopterin-converting factor subunit 2</fullName>
    </alternativeName>
</protein>
<evidence type="ECO:0000256" key="4">
    <source>
        <dbReference type="ARBA" id="ARBA00013858"/>
    </source>
</evidence>
<dbReference type="EMBL" id="RXWV01000073">
    <property type="protein sequence ID" value="RTX71311.1"/>
    <property type="molecule type" value="Genomic_DNA"/>
</dbReference>
<proteinExistence type="inferred from homology"/>
<reference evidence="15 16" key="1">
    <citation type="submission" date="2018-10" db="EMBL/GenBank/DDBJ databases">
        <title>A collection Staphylococci species genome sequencing.</title>
        <authorList>
            <person name="Cole K."/>
        </authorList>
    </citation>
    <scope>NUCLEOTIDE SEQUENCE [LARGE SCALE GENOMIC DNA]</scope>
    <source>
        <strain evidence="15">CCUG 37923</strain>
        <strain evidence="16">NCTC 12218</strain>
    </source>
</reference>
<dbReference type="Pfam" id="PF02391">
    <property type="entry name" value="MoaE"/>
    <property type="match status" value="1"/>
</dbReference>
<dbReference type="AlphaFoldDB" id="A0A7T4PSC7"/>
<keyword evidence="5" id="KW-0808">Transferase</keyword>
<sequence>MKQFEIVNDPINPEQYRNWTLNEKQGAVVVFTGHVREWTKGIKTEYLAYEAYIPMAEKKLAQIGDEIKEKWPGTIVAIAHRIGELQISDIAVVISVSSPHRKDAYKANEYAIERIKEIVPIWKKEIWEDGEEWQGSQKQYHSSIQMEGE</sequence>
<accession>A0A7T4PSC7</accession>
<dbReference type="FunFam" id="3.90.1170.40:FF:000003">
    <property type="entry name" value="Molybdopterin converting factor subunit 2"/>
    <property type="match status" value="1"/>
</dbReference>
<evidence type="ECO:0000256" key="1">
    <source>
        <dbReference type="ARBA" id="ARBA00005046"/>
    </source>
</evidence>
<dbReference type="Proteomes" id="UP000274792">
    <property type="component" value="Unassembled WGS sequence"/>
</dbReference>
<evidence type="ECO:0000256" key="5">
    <source>
        <dbReference type="ARBA" id="ARBA00022679"/>
    </source>
</evidence>
<reference evidence="13" key="3">
    <citation type="submission" date="2022-09" db="EMBL/GenBank/DDBJ databases">
        <authorList>
            <person name="De Moura G.S."/>
            <person name="Carvalho E."/>
            <person name="Ramos Sanchez E.M."/>
            <person name="Sellera F.P."/>
            <person name="Marques M.F.S."/>
            <person name="Heinemann M.B."/>
            <person name="De Vliegher S."/>
            <person name="Souza F.N."/>
            <person name="Mota R.A."/>
        </authorList>
    </citation>
    <scope>NUCLEOTIDE SEQUENCE</scope>
    <source>
        <strain evidence="13">BR656</strain>
    </source>
</reference>
<dbReference type="Proteomes" id="UP001176210">
    <property type="component" value="Unassembled WGS sequence"/>
</dbReference>
<organism evidence="15 16">
    <name type="scientific">Mammaliicoccus sciuri</name>
    <name type="common">Staphylococcus sciuri</name>
    <dbReference type="NCBI Taxonomy" id="1296"/>
    <lineage>
        <taxon>Bacteria</taxon>
        <taxon>Bacillati</taxon>
        <taxon>Bacillota</taxon>
        <taxon>Bacilli</taxon>
        <taxon>Bacillales</taxon>
        <taxon>Staphylococcaceae</taxon>
        <taxon>Mammaliicoccus</taxon>
    </lineage>
</organism>
<dbReference type="InterPro" id="IPR036563">
    <property type="entry name" value="MoaE_sf"/>
</dbReference>
<dbReference type="EC" id="2.8.1.12" evidence="3"/>
<comment type="similarity">
    <text evidence="2">Belongs to the MoaE family.</text>
</comment>